<dbReference type="EMBL" id="SDHW01000006">
    <property type="protein sequence ID" value="RXK58490.1"/>
    <property type="molecule type" value="Genomic_DNA"/>
</dbReference>
<comment type="caution">
    <text evidence="1">The sequence shown here is derived from an EMBL/GenBank/DDBJ whole genome shotgun (WGS) entry which is preliminary data.</text>
</comment>
<dbReference type="RefSeq" id="WP_129132291.1">
    <property type="nucleotide sequence ID" value="NZ_SDHW01000006.1"/>
</dbReference>
<evidence type="ECO:0000313" key="1">
    <source>
        <dbReference type="EMBL" id="RXK58490.1"/>
    </source>
</evidence>
<gene>
    <name evidence="1" type="ORF">ESA94_17795</name>
</gene>
<reference evidence="1 2" key="1">
    <citation type="submission" date="2019-01" db="EMBL/GenBank/DDBJ databases">
        <title>Lacibacter sp. strain TTM-7.</title>
        <authorList>
            <person name="Chen W.-M."/>
        </authorList>
    </citation>
    <scope>NUCLEOTIDE SEQUENCE [LARGE SCALE GENOMIC DNA]</scope>
    <source>
        <strain evidence="1 2">TTM-7</strain>
    </source>
</reference>
<name>A0A4V1M768_9BACT</name>
<proteinExistence type="predicted"/>
<protein>
    <submittedName>
        <fullName evidence="1">Uncharacterized protein</fullName>
    </submittedName>
</protein>
<keyword evidence="2" id="KW-1185">Reference proteome</keyword>
<evidence type="ECO:0000313" key="2">
    <source>
        <dbReference type="Proteomes" id="UP000290204"/>
    </source>
</evidence>
<accession>A0A4V1M768</accession>
<dbReference type="Proteomes" id="UP000290204">
    <property type="component" value="Unassembled WGS sequence"/>
</dbReference>
<sequence length="90" mass="10039">MKTQLIFLVILVGCSTCSKVNSNRNCEEWEVTDRKSYSGTGFDWSCAGSRTLQLVFCGDALKDASPGNTKIISSGECTTTRTFNRFIKKW</sequence>
<organism evidence="1 2">
    <name type="scientific">Lacibacter luteus</name>
    <dbReference type="NCBI Taxonomy" id="2508719"/>
    <lineage>
        <taxon>Bacteria</taxon>
        <taxon>Pseudomonadati</taxon>
        <taxon>Bacteroidota</taxon>
        <taxon>Chitinophagia</taxon>
        <taxon>Chitinophagales</taxon>
        <taxon>Chitinophagaceae</taxon>
        <taxon>Lacibacter</taxon>
    </lineage>
</organism>
<dbReference type="AlphaFoldDB" id="A0A4V1M768"/>